<evidence type="ECO:0000256" key="6">
    <source>
        <dbReference type="ARBA" id="ARBA00022792"/>
    </source>
</evidence>
<dbReference type="OrthoDB" id="1747031at2759"/>
<dbReference type="InterPro" id="IPR045315">
    <property type="entry name" value="Mtm1-like"/>
</dbReference>
<dbReference type="PANTHER" id="PTHR45760">
    <property type="entry name" value="FI19922P1-RELATED"/>
    <property type="match status" value="1"/>
</dbReference>
<dbReference type="Proteomes" id="UP000761534">
    <property type="component" value="Unassembled WGS sequence"/>
</dbReference>
<evidence type="ECO:0000313" key="13">
    <source>
        <dbReference type="EMBL" id="KAA8909124.1"/>
    </source>
</evidence>
<evidence type="ECO:0000256" key="12">
    <source>
        <dbReference type="SAM" id="MobiDB-lite"/>
    </source>
</evidence>
<comment type="similarity">
    <text evidence="2 11">Belongs to the mitochondrial carrier (TC 2.A.29) family.</text>
</comment>
<name>A0A642UZT7_9ASCO</name>
<dbReference type="GO" id="GO:0005743">
    <property type="term" value="C:mitochondrial inner membrane"/>
    <property type="evidence" value="ECO:0007669"/>
    <property type="project" value="UniProtKB-SubCell"/>
</dbReference>
<keyword evidence="6" id="KW-0999">Mitochondrion inner membrane</keyword>
<evidence type="ECO:0000256" key="5">
    <source>
        <dbReference type="ARBA" id="ARBA00022737"/>
    </source>
</evidence>
<evidence type="ECO:0000313" key="14">
    <source>
        <dbReference type="Proteomes" id="UP000761534"/>
    </source>
</evidence>
<reference evidence="13" key="1">
    <citation type="journal article" date="2019" name="G3 (Bethesda)">
        <title>Genome Assemblies of Two Rare Opportunistic Yeast Pathogens: Diutina rugosa (syn. Candida rugosa) and Trichomonascus ciferrii (syn. Candida ciferrii).</title>
        <authorList>
            <person name="Mixao V."/>
            <person name="Saus E."/>
            <person name="Hansen A.P."/>
            <person name="Lass-Florl C."/>
            <person name="Gabaldon T."/>
        </authorList>
    </citation>
    <scope>NUCLEOTIDE SEQUENCE</scope>
    <source>
        <strain evidence="13">CBS 4856</strain>
    </source>
</reference>
<gene>
    <name evidence="13" type="ORF">TRICI_004628</name>
</gene>
<evidence type="ECO:0000256" key="9">
    <source>
        <dbReference type="ARBA" id="ARBA00023136"/>
    </source>
</evidence>
<keyword evidence="9 10" id="KW-0472">Membrane</keyword>
<evidence type="ECO:0000256" key="4">
    <source>
        <dbReference type="ARBA" id="ARBA00022692"/>
    </source>
</evidence>
<evidence type="ECO:0000256" key="7">
    <source>
        <dbReference type="ARBA" id="ARBA00022989"/>
    </source>
</evidence>
<keyword evidence="14" id="KW-1185">Reference proteome</keyword>
<organism evidence="13 14">
    <name type="scientific">Trichomonascus ciferrii</name>
    <dbReference type="NCBI Taxonomy" id="44093"/>
    <lineage>
        <taxon>Eukaryota</taxon>
        <taxon>Fungi</taxon>
        <taxon>Dikarya</taxon>
        <taxon>Ascomycota</taxon>
        <taxon>Saccharomycotina</taxon>
        <taxon>Dipodascomycetes</taxon>
        <taxon>Dipodascales</taxon>
        <taxon>Trichomonascaceae</taxon>
        <taxon>Trichomonascus</taxon>
        <taxon>Trichomonascus ciferrii complex</taxon>
    </lineage>
</organism>
<dbReference type="Pfam" id="PF00153">
    <property type="entry name" value="Mito_carr"/>
    <property type="match status" value="3"/>
</dbReference>
<keyword evidence="7" id="KW-1133">Transmembrane helix</keyword>
<dbReference type="InterPro" id="IPR018108">
    <property type="entry name" value="MCP_transmembrane"/>
</dbReference>
<feature type="repeat" description="Solcar" evidence="10">
    <location>
        <begin position="233"/>
        <end position="321"/>
    </location>
</feature>
<feature type="region of interest" description="Disordered" evidence="12">
    <location>
        <begin position="140"/>
        <end position="167"/>
    </location>
</feature>
<evidence type="ECO:0000256" key="10">
    <source>
        <dbReference type="PROSITE-ProRule" id="PRU00282"/>
    </source>
</evidence>
<evidence type="ECO:0000256" key="2">
    <source>
        <dbReference type="ARBA" id="ARBA00006375"/>
    </source>
</evidence>
<dbReference type="InterPro" id="IPR023395">
    <property type="entry name" value="MCP_dom_sf"/>
</dbReference>
<proteinExistence type="inferred from homology"/>
<keyword evidence="3 11" id="KW-0813">Transport</keyword>
<keyword evidence="5" id="KW-0677">Repeat</keyword>
<feature type="repeat" description="Solcar" evidence="10">
    <location>
        <begin position="29"/>
        <end position="104"/>
    </location>
</feature>
<evidence type="ECO:0008006" key="15">
    <source>
        <dbReference type="Google" id="ProtNLM"/>
    </source>
</evidence>
<comment type="subcellular location">
    <subcellularLocation>
        <location evidence="1">Mitochondrion inner membrane</location>
        <topology evidence="1">Multi-pass membrane protein</topology>
    </subcellularLocation>
</comment>
<dbReference type="EMBL" id="SWFS01000349">
    <property type="protein sequence ID" value="KAA8909124.1"/>
    <property type="molecule type" value="Genomic_DNA"/>
</dbReference>
<sequence>MAATKVANKMYPVTDIPAGLGVTSCCKDIFWFPSTLDYCVASEFEVCAVNEAKTRRFEGTVDGIKKIAQFEGATTLWRGLSLTLLMSIPSNVVYFTGYEYLRDHSPIKSDVINPLFCGSLARTLSATVVSPIELAKTRLQSASSKHRQQNSAPSSVPNPRAKSTLTQQTQLSPFRSVFKGIGEMVAQKGITSLWKGLVLTLWRDVPFSGIYWANVEFIRRELNKTQYFMHTDNTFLESFIAGSVAGSIAALVTTPFDVGKTRQQIGHHAATSSSMGMMPLMTSIVRNEGISALFVGSVPRVLRVAPACAIMISSYEMGKKVFKKYNNNQALAA</sequence>
<keyword evidence="8" id="KW-0496">Mitochondrion</keyword>
<evidence type="ECO:0000256" key="1">
    <source>
        <dbReference type="ARBA" id="ARBA00004448"/>
    </source>
</evidence>
<evidence type="ECO:0000256" key="3">
    <source>
        <dbReference type="ARBA" id="ARBA00022448"/>
    </source>
</evidence>
<evidence type="ECO:0000256" key="8">
    <source>
        <dbReference type="ARBA" id="ARBA00023128"/>
    </source>
</evidence>
<feature type="repeat" description="Solcar" evidence="10">
    <location>
        <begin position="109"/>
        <end position="221"/>
    </location>
</feature>
<dbReference type="Gene3D" id="1.50.40.10">
    <property type="entry name" value="Mitochondrial carrier domain"/>
    <property type="match status" value="1"/>
</dbReference>
<protein>
    <recommendedName>
        <fullName evidence="15">Mitochondrial carrier protein MTM1</fullName>
    </recommendedName>
</protein>
<dbReference type="PROSITE" id="PS50920">
    <property type="entry name" value="SOLCAR"/>
    <property type="match status" value="3"/>
</dbReference>
<dbReference type="SUPFAM" id="SSF103506">
    <property type="entry name" value="Mitochondrial carrier"/>
    <property type="match status" value="1"/>
</dbReference>
<dbReference type="GO" id="GO:1990542">
    <property type="term" value="P:mitochondrial transmembrane transport"/>
    <property type="evidence" value="ECO:0007669"/>
    <property type="project" value="InterPro"/>
</dbReference>
<dbReference type="PANTHER" id="PTHR45760:SF2">
    <property type="entry name" value="FI19922P1-RELATED"/>
    <property type="match status" value="1"/>
</dbReference>
<keyword evidence="4 10" id="KW-0812">Transmembrane</keyword>
<evidence type="ECO:0000256" key="11">
    <source>
        <dbReference type="RuleBase" id="RU000488"/>
    </source>
</evidence>
<dbReference type="AlphaFoldDB" id="A0A642UZT7"/>
<accession>A0A642UZT7</accession>
<dbReference type="VEuPathDB" id="FungiDB:TRICI_004628"/>
<comment type="caution">
    <text evidence="13">The sequence shown here is derived from an EMBL/GenBank/DDBJ whole genome shotgun (WGS) entry which is preliminary data.</text>
</comment>